<gene>
    <name evidence="3" type="primary">U6500J00500</name>
    <name evidence="3" type="ORF">SEUBUCD650_0J00500</name>
</gene>
<keyword evidence="2" id="KW-1133">Transmembrane helix</keyword>
<keyword evidence="2" id="KW-0812">Transmembrane</keyword>
<feature type="compositionally biased region" description="Acidic residues" evidence="1">
    <location>
        <begin position="147"/>
        <end position="158"/>
    </location>
</feature>
<dbReference type="Proteomes" id="UP001152964">
    <property type="component" value="Chromosome 10"/>
</dbReference>
<organism evidence="3 4">
    <name type="scientific">Saccharomyces eubayanus</name>
    <name type="common">Yeast</name>
    <dbReference type="NCBI Taxonomy" id="1080349"/>
    <lineage>
        <taxon>Eukaryota</taxon>
        <taxon>Fungi</taxon>
        <taxon>Dikarya</taxon>
        <taxon>Ascomycota</taxon>
        <taxon>Saccharomycotina</taxon>
        <taxon>Saccharomycetes</taxon>
        <taxon>Saccharomycetales</taxon>
        <taxon>Saccharomycetaceae</taxon>
        <taxon>Saccharomyces</taxon>
    </lineage>
</organism>
<evidence type="ECO:0000256" key="1">
    <source>
        <dbReference type="SAM" id="MobiDB-lite"/>
    </source>
</evidence>
<feature type="region of interest" description="Disordered" evidence="1">
    <location>
        <begin position="145"/>
        <end position="175"/>
    </location>
</feature>
<protein>
    <recommendedName>
        <fullName evidence="5">ASG7-like protein</fullName>
    </recommendedName>
</protein>
<feature type="transmembrane region" description="Helical" evidence="2">
    <location>
        <begin position="73"/>
        <end position="94"/>
    </location>
</feature>
<feature type="transmembrane region" description="Helical" evidence="2">
    <location>
        <begin position="210"/>
        <end position="230"/>
    </location>
</feature>
<sequence>MNILLSCNIYVLVPAISQNSTKNNMPISSSRKNKIRQLTAPFEDDENPWMKKYHCQCKSCQMSASMHPWLPRFFIFGILCPIFWLVNLLGWWYLQFWQPHELEFQNFQEDEYPGFYERDIVKKRSLVHLKKEVLQEIRTIQDLSDSNSEEDLNNDDVYDTQSSSVKADPEQPESDEEALEKYRYAFLKKVAHDILATHDSLRKSFRDWNLRSLLGIVIDSVLILFIALLCKETR</sequence>
<keyword evidence="2" id="KW-0472">Membrane</keyword>
<name>A0ABN8VC72_SACEU</name>
<evidence type="ECO:0008006" key="5">
    <source>
        <dbReference type="Google" id="ProtNLM"/>
    </source>
</evidence>
<dbReference type="EMBL" id="OX291500">
    <property type="protein sequence ID" value="CAI1507202.1"/>
    <property type="molecule type" value="Genomic_DNA"/>
</dbReference>
<reference evidence="3" key="1">
    <citation type="submission" date="2022-08" db="EMBL/GenBank/DDBJ databases">
        <authorList>
            <person name="Byrne P K."/>
        </authorList>
    </citation>
    <scope>NUCLEOTIDE SEQUENCE</scope>
    <source>
        <strain evidence="3">UCD650</strain>
    </source>
</reference>
<proteinExistence type="predicted"/>
<keyword evidence="4" id="KW-1185">Reference proteome</keyword>
<evidence type="ECO:0000256" key="2">
    <source>
        <dbReference type="SAM" id="Phobius"/>
    </source>
</evidence>
<evidence type="ECO:0000313" key="4">
    <source>
        <dbReference type="Proteomes" id="UP001152964"/>
    </source>
</evidence>
<accession>A0ABN8VC72</accession>
<evidence type="ECO:0000313" key="3">
    <source>
        <dbReference type="EMBL" id="CAI1507202.1"/>
    </source>
</evidence>